<dbReference type="AlphaFoldDB" id="A0A183TCJ7"/>
<gene>
    <name evidence="1" type="ORF">SSLN_LOCUS14195</name>
</gene>
<dbReference type="OrthoDB" id="550012at2759"/>
<dbReference type="Proteomes" id="UP000275846">
    <property type="component" value="Unassembled WGS sequence"/>
</dbReference>
<proteinExistence type="predicted"/>
<keyword evidence="2" id="KW-1185">Reference proteome</keyword>
<protein>
    <submittedName>
        <fullName evidence="3">UBP-type domain-containing protein</fullName>
    </submittedName>
</protein>
<evidence type="ECO:0000313" key="1">
    <source>
        <dbReference type="EMBL" id="VDM00581.1"/>
    </source>
</evidence>
<reference evidence="3" key="1">
    <citation type="submission" date="2016-06" db="UniProtKB">
        <authorList>
            <consortium name="WormBaseParasite"/>
        </authorList>
    </citation>
    <scope>IDENTIFICATION</scope>
</reference>
<evidence type="ECO:0000313" key="2">
    <source>
        <dbReference type="Proteomes" id="UP000275846"/>
    </source>
</evidence>
<reference evidence="1 2" key="2">
    <citation type="submission" date="2018-11" db="EMBL/GenBank/DDBJ databases">
        <authorList>
            <consortium name="Pathogen Informatics"/>
        </authorList>
    </citation>
    <scope>NUCLEOTIDE SEQUENCE [LARGE SCALE GENOMIC DNA]</scope>
    <source>
        <strain evidence="1 2">NST_G2</strain>
    </source>
</reference>
<sequence>MVNGYHSIKYKRSLVKMVEQWRKLLLSKVSLTANPSPEPEAIVEGLNRAYNTWQMTFWCLWNAENCLFCMTCGHYFCPSALAHGCLYHPAKILEKHDEKMDNLDTISIGKIGPMSKDRPFIILVVASMPPSTIQFSTIRSIPRVIGGHPLSTENCNAFYLNKLIVATTPFNILSRLARPGKIDINPKEYCAGQLTIDDPLSGETHIFAPEHLEKTQSEYRKPIAANNLMALPKEVEVADSAVWDSTKTMRANQDSQRQDGK</sequence>
<evidence type="ECO:0000313" key="3">
    <source>
        <dbReference type="WBParaSite" id="SSLN_0001473301-mRNA-1"/>
    </source>
</evidence>
<accession>A0A183TCJ7</accession>
<dbReference type="WBParaSite" id="SSLN_0001473301-mRNA-1">
    <property type="protein sequence ID" value="SSLN_0001473301-mRNA-1"/>
    <property type="gene ID" value="SSLN_0001473301"/>
</dbReference>
<organism evidence="3">
    <name type="scientific">Schistocephalus solidus</name>
    <name type="common">Tapeworm</name>
    <dbReference type="NCBI Taxonomy" id="70667"/>
    <lineage>
        <taxon>Eukaryota</taxon>
        <taxon>Metazoa</taxon>
        <taxon>Spiralia</taxon>
        <taxon>Lophotrochozoa</taxon>
        <taxon>Platyhelminthes</taxon>
        <taxon>Cestoda</taxon>
        <taxon>Eucestoda</taxon>
        <taxon>Diphyllobothriidea</taxon>
        <taxon>Diphyllobothriidae</taxon>
        <taxon>Schistocephalus</taxon>
    </lineage>
</organism>
<name>A0A183TCJ7_SCHSO</name>
<dbReference type="EMBL" id="UYSU01038729">
    <property type="protein sequence ID" value="VDM00581.1"/>
    <property type="molecule type" value="Genomic_DNA"/>
</dbReference>